<evidence type="ECO:0000313" key="3">
    <source>
        <dbReference type="Proteomes" id="UP000479710"/>
    </source>
</evidence>
<sequence length="461" mass="51435">MAPVAKAADLHWEDPDREDDGRGFIPDTWELPPRPVLRNVLRRLPRRNPDFDGASFVCKPWLALAVDGDRVVAAPQRLMPGLLLPEEQAIDWDSLAFLAICDGYPHDIAFPHARGARCVRSSSGWLVMVRKGPEGVVGAAGTATVHVVHPLLLQFRLPDEFSLFEIQVAADEEEYLVRWPLLKEARLRAGLHVDETDAEMLQREYKPDEEVQREYKPDEEGYPYITMIALSCSPATGRRGLRRALPLPPRSLPRHRAPRGRIVDARRGGVGIHGARRVQPQVRERGAPQGQFLRCVLRRHGAARRHPAGERQRAPAEGGEVRGQAVQRELVDVYLAVVARRRRRRQPGVRRESGRRAACGPGTTTGTSARSGGTRSCGSGAGPRASAAARCSSAPDGVLRRRADPAVLRRRLHLPHRRRERARREERHPEMLRHAQPEPVLRRRRWAQGGAGPTCLGHAVP</sequence>
<feature type="region of interest" description="Disordered" evidence="1">
    <location>
        <begin position="343"/>
        <end position="396"/>
    </location>
</feature>
<reference evidence="2 3" key="1">
    <citation type="submission" date="2019-11" db="EMBL/GenBank/DDBJ databases">
        <title>Whole genome sequence of Oryza granulata.</title>
        <authorList>
            <person name="Li W."/>
        </authorList>
    </citation>
    <scope>NUCLEOTIDE SEQUENCE [LARGE SCALE GENOMIC DNA]</scope>
    <source>
        <strain evidence="3">cv. Menghai</strain>
        <tissue evidence="2">Leaf</tissue>
    </source>
</reference>
<feature type="compositionally biased region" description="Basic and acidic residues" evidence="1">
    <location>
        <begin position="8"/>
        <end position="22"/>
    </location>
</feature>
<feature type="region of interest" description="Disordered" evidence="1">
    <location>
        <begin position="1"/>
        <end position="25"/>
    </location>
</feature>
<dbReference type="EMBL" id="SPHZ02000007">
    <property type="protein sequence ID" value="KAF0908926.1"/>
    <property type="molecule type" value="Genomic_DNA"/>
</dbReference>
<dbReference type="OrthoDB" id="642536at2759"/>
<evidence type="ECO:0000256" key="1">
    <source>
        <dbReference type="SAM" id="MobiDB-lite"/>
    </source>
</evidence>
<gene>
    <name evidence="2" type="ORF">E2562_030222</name>
</gene>
<dbReference type="Proteomes" id="UP000479710">
    <property type="component" value="Unassembled WGS sequence"/>
</dbReference>
<comment type="caution">
    <text evidence="2">The sequence shown here is derived from an EMBL/GenBank/DDBJ whole genome shotgun (WGS) entry which is preliminary data.</text>
</comment>
<accession>A0A6G1D941</accession>
<name>A0A6G1D941_9ORYZ</name>
<organism evidence="2 3">
    <name type="scientific">Oryza meyeriana var. granulata</name>
    <dbReference type="NCBI Taxonomy" id="110450"/>
    <lineage>
        <taxon>Eukaryota</taxon>
        <taxon>Viridiplantae</taxon>
        <taxon>Streptophyta</taxon>
        <taxon>Embryophyta</taxon>
        <taxon>Tracheophyta</taxon>
        <taxon>Spermatophyta</taxon>
        <taxon>Magnoliopsida</taxon>
        <taxon>Liliopsida</taxon>
        <taxon>Poales</taxon>
        <taxon>Poaceae</taxon>
        <taxon>BOP clade</taxon>
        <taxon>Oryzoideae</taxon>
        <taxon>Oryzeae</taxon>
        <taxon>Oryzinae</taxon>
        <taxon>Oryza</taxon>
        <taxon>Oryza meyeriana</taxon>
    </lineage>
</organism>
<dbReference type="AlphaFoldDB" id="A0A6G1D941"/>
<feature type="compositionally biased region" description="Basic residues" evidence="1">
    <location>
        <begin position="409"/>
        <end position="421"/>
    </location>
</feature>
<proteinExistence type="predicted"/>
<feature type="region of interest" description="Disordered" evidence="1">
    <location>
        <begin position="303"/>
        <end position="322"/>
    </location>
</feature>
<evidence type="ECO:0000313" key="2">
    <source>
        <dbReference type="EMBL" id="KAF0908926.1"/>
    </source>
</evidence>
<feature type="compositionally biased region" description="Low complexity" evidence="1">
    <location>
        <begin position="360"/>
        <end position="395"/>
    </location>
</feature>
<feature type="region of interest" description="Disordered" evidence="1">
    <location>
        <begin position="409"/>
        <end position="428"/>
    </location>
</feature>
<keyword evidence="3" id="KW-1185">Reference proteome</keyword>
<protein>
    <submittedName>
        <fullName evidence="2">Uncharacterized protein</fullName>
    </submittedName>
</protein>